<keyword evidence="3" id="KW-1185">Reference proteome</keyword>
<protein>
    <recommendedName>
        <fullName evidence="1">ER-bound oxygenase mpaB/mpaB'/Rubber oxygenase catalytic domain-containing protein</fullName>
    </recommendedName>
</protein>
<organism evidence="2 3">
    <name type="scientific">Puia dinghuensis</name>
    <dbReference type="NCBI Taxonomy" id="1792502"/>
    <lineage>
        <taxon>Bacteria</taxon>
        <taxon>Pseudomonadati</taxon>
        <taxon>Bacteroidota</taxon>
        <taxon>Chitinophagia</taxon>
        <taxon>Chitinophagales</taxon>
        <taxon>Chitinophagaceae</taxon>
        <taxon>Puia</taxon>
    </lineage>
</organism>
<reference evidence="2" key="2">
    <citation type="submission" date="2020-09" db="EMBL/GenBank/DDBJ databases">
        <authorList>
            <person name="Sun Q."/>
            <person name="Zhou Y."/>
        </authorList>
    </citation>
    <scope>NUCLEOTIDE SEQUENCE</scope>
    <source>
        <strain evidence="2">CGMCC 1.15448</strain>
    </source>
</reference>
<dbReference type="EMBL" id="BMJC01000001">
    <property type="protein sequence ID" value="GGA84203.1"/>
    <property type="molecule type" value="Genomic_DNA"/>
</dbReference>
<reference evidence="2" key="1">
    <citation type="journal article" date="2014" name="Int. J. Syst. Evol. Microbiol.">
        <title>Complete genome sequence of Corynebacterium casei LMG S-19264T (=DSM 44701T), isolated from a smear-ripened cheese.</title>
        <authorList>
            <consortium name="US DOE Joint Genome Institute (JGI-PGF)"/>
            <person name="Walter F."/>
            <person name="Albersmeier A."/>
            <person name="Kalinowski J."/>
            <person name="Ruckert C."/>
        </authorList>
    </citation>
    <scope>NUCLEOTIDE SEQUENCE</scope>
    <source>
        <strain evidence="2">CGMCC 1.15448</strain>
    </source>
</reference>
<feature type="domain" description="ER-bound oxygenase mpaB/mpaB'/Rubber oxygenase catalytic" evidence="1">
    <location>
        <begin position="45"/>
        <end position="210"/>
    </location>
</feature>
<name>A0A8J2XQB8_9BACT</name>
<dbReference type="RefSeq" id="WP_188928028.1">
    <property type="nucleotide sequence ID" value="NZ_BMJC01000001.1"/>
</dbReference>
<evidence type="ECO:0000313" key="3">
    <source>
        <dbReference type="Proteomes" id="UP000607559"/>
    </source>
</evidence>
<evidence type="ECO:0000259" key="1">
    <source>
        <dbReference type="Pfam" id="PF09995"/>
    </source>
</evidence>
<dbReference type="Pfam" id="PF09995">
    <property type="entry name" value="MPAB_Lcp_cat"/>
    <property type="match status" value="1"/>
</dbReference>
<dbReference type="GO" id="GO:0016491">
    <property type="term" value="F:oxidoreductase activity"/>
    <property type="evidence" value="ECO:0007669"/>
    <property type="project" value="InterPro"/>
</dbReference>
<evidence type="ECO:0000313" key="2">
    <source>
        <dbReference type="EMBL" id="GGA84203.1"/>
    </source>
</evidence>
<dbReference type="InterPro" id="IPR018713">
    <property type="entry name" value="MPAB/Lcp_cat_dom"/>
</dbReference>
<accession>A0A8J2XQB8</accession>
<dbReference type="AlphaFoldDB" id="A0A8J2XQB8"/>
<gene>
    <name evidence="2" type="ORF">GCM10011511_04190</name>
</gene>
<sequence length="254" mass="29044">MAGFTHPDSIVRTIWGRGDTVLLIFAGSAAEFALNRSVDWLYFTGRLPADPLGRLFSTVAYAQRIVFAEEDRALAAIDSITAIHKGVEAQRGASIPATAYLDVLFMLIGYSISSFELLERKLRPEEKAEVFAVFARVGRRMGLAGMPGDYEQWERMRHQYLQENLVRSSFTQDLYKRYRKSLGPVRYFLLIQAQVLLTPGRVRRLLDLPSLHLFYPVVQVYKLFHFLHLDKGIKTILLPPRYREAVFGLDQKMG</sequence>
<proteinExistence type="predicted"/>
<comment type="caution">
    <text evidence="2">The sequence shown here is derived from an EMBL/GenBank/DDBJ whole genome shotgun (WGS) entry which is preliminary data.</text>
</comment>
<dbReference type="Proteomes" id="UP000607559">
    <property type="component" value="Unassembled WGS sequence"/>
</dbReference>